<feature type="compositionally biased region" description="Low complexity" evidence="2">
    <location>
        <begin position="42"/>
        <end position="72"/>
    </location>
</feature>
<keyword evidence="6" id="KW-1185">Reference proteome</keyword>
<proteinExistence type="predicted"/>
<dbReference type="PANTHER" id="PTHR30329:SF21">
    <property type="entry name" value="LIPOPROTEIN YIAD-RELATED"/>
    <property type="match status" value="1"/>
</dbReference>
<feature type="compositionally biased region" description="Acidic residues" evidence="2">
    <location>
        <begin position="171"/>
        <end position="192"/>
    </location>
</feature>
<evidence type="ECO:0000313" key="5">
    <source>
        <dbReference type="EMBL" id="MCT8329006.1"/>
    </source>
</evidence>
<feature type="compositionally biased region" description="Low complexity" evidence="2">
    <location>
        <begin position="234"/>
        <end position="248"/>
    </location>
</feature>
<dbReference type="Gene3D" id="3.30.1330.60">
    <property type="entry name" value="OmpA-like domain"/>
    <property type="match status" value="1"/>
</dbReference>
<feature type="compositionally biased region" description="Acidic residues" evidence="2">
    <location>
        <begin position="141"/>
        <end position="162"/>
    </location>
</feature>
<organism evidence="5 6">
    <name type="scientific">Albidovulum sediminis</name>
    <dbReference type="NCBI Taxonomy" id="3066345"/>
    <lineage>
        <taxon>Bacteria</taxon>
        <taxon>Pseudomonadati</taxon>
        <taxon>Pseudomonadota</taxon>
        <taxon>Alphaproteobacteria</taxon>
        <taxon>Rhodobacterales</taxon>
        <taxon>Paracoccaceae</taxon>
        <taxon>Albidovulum</taxon>
    </lineage>
</organism>
<feature type="compositionally biased region" description="Acidic residues" evidence="2">
    <location>
        <begin position="121"/>
        <end position="132"/>
    </location>
</feature>
<dbReference type="Pfam" id="PF00691">
    <property type="entry name" value="OmpA"/>
    <property type="match status" value="1"/>
</dbReference>
<evidence type="ECO:0000313" key="6">
    <source>
        <dbReference type="Proteomes" id="UP001205601"/>
    </source>
</evidence>
<keyword evidence="3" id="KW-0732">Signal</keyword>
<sequence>MPRAMRTTTALIASLSLIAPAPGVAQETPLICPDGSALPCPEGVEPIPAPEEAPAAEAPAAEAPAEAAPAEEAPAEEPAAEAAPVEAAPVEEAPAEEAPAEEPAAEPAPAQAEAAPAAEEPVAEEPVAEEPAAEQPAAEEPAAEEPVAEEPAAEEPVAEEPAAEQPAAEEPAAEEVIVEEPAAEEPAPEDSAAEPAAGEPAAGVTSEDDLAKALAEQAGEAVEETAVPELPVQPDAATGEAPVAAAAEVPEDEPVAGAEVTEEVVTEETARSSDEDFANRVNQTAAAPAAAADDDDGLSKGEKALLIGLGAIAIGAIISNNRKVELNSGDRVVVTRPDGSYQIIKDDNALLRQPGSRVRTETFDDGSTRTTVTREDGSRIVTIRDAEYRVLRRVHIDPDGRQTLLIDDTRDFEPVDVARLPAPPRDTYLSADLTEAELRAALAREEGFGRAFSLAQVREIREVRELVPVIDLDAITFETGSAAIRPDQARALSRLGRLIRSYVDEDPSEVFLIEGHTDAVGSAASNLALSDRRAESVALALTEYFDVPPENLVVQGYGEAFLKIPTEGDERANRRAAVRRITPLLTEG</sequence>
<dbReference type="InterPro" id="IPR036737">
    <property type="entry name" value="OmpA-like_sf"/>
</dbReference>
<dbReference type="PROSITE" id="PS51123">
    <property type="entry name" value="OMPA_2"/>
    <property type="match status" value="1"/>
</dbReference>
<gene>
    <name evidence="5" type="ORF">N5I32_05720</name>
</gene>
<feature type="region of interest" description="Disordered" evidence="2">
    <location>
        <begin position="42"/>
        <end position="278"/>
    </location>
</feature>
<accession>A0ABT2NJA4</accession>
<feature type="compositionally biased region" description="Low complexity" evidence="2">
    <location>
        <begin position="80"/>
        <end position="92"/>
    </location>
</feature>
<dbReference type="RefSeq" id="WP_261494429.1">
    <property type="nucleotide sequence ID" value="NZ_JAOCQF010000001.1"/>
</dbReference>
<dbReference type="SUPFAM" id="SSF103088">
    <property type="entry name" value="OmpA-like"/>
    <property type="match status" value="1"/>
</dbReference>
<feature type="compositionally biased region" description="Acidic residues" evidence="2">
    <location>
        <begin position="93"/>
        <end position="104"/>
    </location>
</feature>
<comment type="caution">
    <text evidence="5">The sequence shown here is derived from an EMBL/GenBank/DDBJ whole genome shotgun (WGS) entry which is preliminary data.</text>
</comment>
<feature type="compositionally biased region" description="Basic and acidic residues" evidence="2">
    <location>
        <begin position="268"/>
        <end position="278"/>
    </location>
</feature>
<evidence type="ECO:0000256" key="3">
    <source>
        <dbReference type="SAM" id="SignalP"/>
    </source>
</evidence>
<dbReference type="InterPro" id="IPR006665">
    <property type="entry name" value="OmpA-like"/>
</dbReference>
<name>A0ABT2NJA4_9RHOB</name>
<dbReference type="Proteomes" id="UP001205601">
    <property type="component" value="Unassembled WGS sequence"/>
</dbReference>
<dbReference type="PANTHER" id="PTHR30329">
    <property type="entry name" value="STATOR ELEMENT OF FLAGELLAR MOTOR COMPLEX"/>
    <property type="match status" value="1"/>
</dbReference>
<dbReference type="EMBL" id="JAOCQF010000001">
    <property type="protein sequence ID" value="MCT8329006.1"/>
    <property type="molecule type" value="Genomic_DNA"/>
</dbReference>
<evidence type="ECO:0000256" key="2">
    <source>
        <dbReference type="SAM" id="MobiDB-lite"/>
    </source>
</evidence>
<feature type="compositionally biased region" description="Acidic residues" evidence="2">
    <location>
        <begin position="249"/>
        <end position="266"/>
    </location>
</feature>
<feature type="signal peptide" evidence="3">
    <location>
        <begin position="1"/>
        <end position="25"/>
    </location>
</feature>
<dbReference type="InterPro" id="IPR050330">
    <property type="entry name" value="Bact_OuterMem_StrucFunc"/>
</dbReference>
<feature type="compositionally biased region" description="Low complexity" evidence="2">
    <location>
        <begin position="193"/>
        <end position="202"/>
    </location>
</feature>
<feature type="compositionally biased region" description="Low complexity" evidence="2">
    <location>
        <begin position="105"/>
        <end position="120"/>
    </location>
</feature>
<evidence type="ECO:0000259" key="4">
    <source>
        <dbReference type="PROSITE" id="PS51123"/>
    </source>
</evidence>
<dbReference type="CDD" id="cd07185">
    <property type="entry name" value="OmpA_C-like"/>
    <property type="match status" value="1"/>
</dbReference>
<evidence type="ECO:0000256" key="1">
    <source>
        <dbReference type="PROSITE-ProRule" id="PRU00473"/>
    </source>
</evidence>
<reference evidence="6" key="1">
    <citation type="submission" date="2023-07" db="EMBL/GenBank/DDBJ databases">
        <title>Defluviimonas sediminis sp. nov., isolated from mangrove sediment.</title>
        <authorList>
            <person name="Liu L."/>
            <person name="Li J."/>
            <person name="Huang Y."/>
            <person name="Pan J."/>
            <person name="Li M."/>
        </authorList>
    </citation>
    <scope>NUCLEOTIDE SEQUENCE [LARGE SCALE GENOMIC DNA]</scope>
    <source>
        <strain evidence="6">FT324</strain>
    </source>
</reference>
<feature type="chain" id="PRO_5046861276" evidence="3">
    <location>
        <begin position="26"/>
        <end position="588"/>
    </location>
</feature>
<feature type="domain" description="OmpA-like" evidence="4">
    <location>
        <begin position="464"/>
        <end position="588"/>
    </location>
</feature>
<protein>
    <submittedName>
        <fullName evidence="5">OmpA family protein</fullName>
    </submittedName>
</protein>
<keyword evidence="1" id="KW-0472">Membrane</keyword>